<proteinExistence type="predicted"/>
<dbReference type="PANTHER" id="PTHR47074:SF11">
    <property type="entry name" value="REVERSE TRANSCRIPTASE-LIKE PROTEIN"/>
    <property type="match status" value="1"/>
</dbReference>
<comment type="caution">
    <text evidence="2">The sequence shown here is derived from an EMBL/GenBank/DDBJ whole genome shotgun (WGS) entry which is preliminary data.</text>
</comment>
<dbReference type="SUPFAM" id="SSF53098">
    <property type="entry name" value="Ribonuclease H-like"/>
    <property type="match status" value="1"/>
</dbReference>
<organism evidence="2 3">
    <name type="scientific">Stephania cephalantha</name>
    <dbReference type="NCBI Taxonomy" id="152367"/>
    <lineage>
        <taxon>Eukaryota</taxon>
        <taxon>Viridiplantae</taxon>
        <taxon>Streptophyta</taxon>
        <taxon>Embryophyta</taxon>
        <taxon>Tracheophyta</taxon>
        <taxon>Spermatophyta</taxon>
        <taxon>Magnoliopsida</taxon>
        <taxon>Ranunculales</taxon>
        <taxon>Menispermaceae</taxon>
        <taxon>Menispermoideae</taxon>
        <taxon>Cissampelideae</taxon>
        <taxon>Stephania</taxon>
    </lineage>
</organism>
<dbReference type="GO" id="GO:0003676">
    <property type="term" value="F:nucleic acid binding"/>
    <property type="evidence" value="ECO:0007669"/>
    <property type="project" value="InterPro"/>
</dbReference>
<dbReference type="Pfam" id="PF13456">
    <property type="entry name" value="RVT_3"/>
    <property type="match status" value="1"/>
</dbReference>
<keyword evidence="3" id="KW-1185">Reference proteome</keyword>
<dbReference type="CDD" id="cd06222">
    <property type="entry name" value="RNase_H_like"/>
    <property type="match status" value="1"/>
</dbReference>
<dbReference type="EMBL" id="JBBNAG010000001">
    <property type="protein sequence ID" value="KAK9166574.1"/>
    <property type="molecule type" value="Genomic_DNA"/>
</dbReference>
<feature type="domain" description="RNase H type-1" evidence="1">
    <location>
        <begin position="42"/>
        <end position="152"/>
    </location>
</feature>
<dbReference type="InterPro" id="IPR052929">
    <property type="entry name" value="RNase_H-like_EbsB-rel"/>
</dbReference>
<accession>A0AAP0LCM6</accession>
<dbReference type="Proteomes" id="UP001419268">
    <property type="component" value="Unassembled WGS sequence"/>
</dbReference>
<dbReference type="InterPro" id="IPR012337">
    <property type="entry name" value="RNaseH-like_sf"/>
</dbReference>
<reference evidence="2 3" key="1">
    <citation type="submission" date="2024-01" db="EMBL/GenBank/DDBJ databases">
        <title>Genome assemblies of Stephania.</title>
        <authorList>
            <person name="Yang L."/>
        </authorList>
    </citation>
    <scope>NUCLEOTIDE SEQUENCE [LARGE SCALE GENOMIC DNA]</scope>
    <source>
        <strain evidence="2">JXDWG</strain>
        <tissue evidence="2">Leaf</tissue>
    </source>
</reference>
<dbReference type="InterPro" id="IPR036397">
    <property type="entry name" value="RNaseH_sf"/>
</dbReference>
<dbReference type="PANTHER" id="PTHR47074">
    <property type="entry name" value="BNAC02G40300D PROTEIN"/>
    <property type="match status" value="1"/>
</dbReference>
<dbReference type="Gene3D" id="3.30.420.10">
    <property type="entry name" value="Ribonuclease H-like superfamily/Ribonuclease H"/>
    <property type="match status" value="1"/>
</dbReference>
<gene>
    <name evidence="2" type="ORF">Scep_001765</name>
</gene>
<dbReference type="GO" id="GO:0004523">
    <property type="term" value="F:RNA-DNA hybrid ribonuclease activity"/>
    <property type="evidence" value="ECO:0007669"/>
    <property type="project" value="InterPro"/>
</dbReference>
<dbReference type="InterPro" id="IPR002156">
    <property type="entry name" value="RNaseH_domain"/>
</dbReference>
<evidence type="ECO:0000313" key="3">
    <source>
        <dbReference type="Proteomes" id="UP001419268"/>
    </source>
</evidence>
<evidence type="ECO:0000259" key="1">
    <source>
        <dbReference type="Pfam" id="PF13456"/>
    </source>
</evidence>
<dbReference type="AlphaFoldDB" id="A0AAP0LCM6"/>
<evidence type="ECO:0000313" key="2">
    <source>
        <dbReference type="EMBL" id="KAK9166574.1"/>
    </source>
</evidence>
<sequence>MCRMVYSTQVFRQRPEHPYSVARTFFTNHILCVDAARDPEFGKTGLGWMLRNKDGLIQWAGTIFLHFTMDVDWAELLAIKLPLTRLQTNFENLPILSDSTNAIDLIRLKANISDHDLLAQDIRLEAAKLCSPEFFHIPRSYNLVAHDLVQKALHSCITTVWTDSMPMYVGTHVLKLFG</sequence>
<dbReference type="InterPro" id="IPR044730">
    <property type="entry name" value="RNase_H-like_dom_plant"/>
</dbReference>
<protein>
    <recommendedName>
        <fullName evidence="1">RNase H type-1 domain-containing protein</fullName>
    </recommendedName>
</protein>
<name>A0AAP0LCM6_9MAGN</name>